<keyword evidence="3" id="KW-1185">Reference proteome</keyword>
<dbReference type="InterPro" id="IPR059179">
    <property type="entry name" value="MLKL-like_MCAfunc"/>
</dbReference>
<dbReference type="CDD" id="cd21037">
    <property type="entry name" value="MLKL_NTD"/>
    <property type="match status" value="1"/>
</dbReference>
<reference evidence="2 3" key="1">
    <citation type="submission" date="2016-03" db="EMBL/GenBank/DDBJ databases">
        <title>Whole genome sequencing of Grifola frondosa 9006-11.</title>
        <authorList>
            <person name="Min B."/>
            <person name="Park H."/>
            <person name="Kim J.-G."/>
            <person name="Cho H."/>
            <person name="Oh Y.-L."/>
            <person name="Kong W.-S."/>
            <person name="Choi I.-G."/>
        </authorList>
    </citation>
    <scope>NUCLEOTIDE SEQUENCE [LARGE SCALE GENOMIC DNA]</scope>
    <source>
        <strain evidence="2 3">9006-11</strain>
    </source>
</reference>
<dbReference type="OrthoDB" id="2746911at2759"/>
<dbReference type="AlphaFoldDB" id="A0A1C7LWF8"/>
<gene>
    <name evidence="2" type="ORF">A0H81_10881</name>
</gene>
<organism evidence="2 3">
    <name type="scientific">Grifola frondosa</name>
    <name type="common">Maitake</name>
    <name type="synonym">Polyporus frondosus</name>
    <dbReference type="NCBI Taxonomy" id="5627"/>
    <lineage>
        <taxon>Eukaryota</taxon>
        <taxon>Fungi</taxon>
        <taxon>Dikarya</taxon>
        <taxon>Basidiomycota</taxon>
        <taxon>Agaricomycotina</taxon>
        <taxon>Agaricomycetes</taxon>
        <taxon>Polyporales</taxon>
        <taxon>Grifolaceae</taxon>
        <taxon>Grifola</taxon>
    </lineage>
</organism>
<dbReference type="EMBL" id="LUGG01000018">
    <property type="protein sequence ID" value="OBZ69075.1"/>
    <property type="molecule type" value="Genomic_DNA"/>
</dbReference>
<dbReference type="GO" id="GO:0007166">
    <property type="term" value="P:cell surface receptor signaling pathway"/>
    <property type="evidence" value="ECO:0007669"/>
    <property type="project" value="InterPro"/>
</dbReference>
<dbReference type="InterPro" id="IPR036537">
    <property type="entry name" value="Adaptor_Cbl_N_dom_sf"/>
</dbReference>
<evidence type="ECO:0000259" key="1">
    <source>
        <dbReference type="Pfam" id="PF22215"/>
    </source>
</evidence>
<dbReference type="InterPro" id="IPR011009">
    <property type="entry name" value="Kinase-like_dom_sf"/>
</dbReference>
<proteinExistence type="predicted"/>
<evidence type="ECO:0000313" key="2">
    <source>
        <dbReference type="EMBL" id="OBZ69075.1"/>
    </source>
</evidence>
<name>A0A1C7LWF8_GRIFR</name>
<sequence length="674" mass="76398">MIKGVIGTALHIAETAQRVKGSRLQCAELAERAVVLSMTVYDALRKHQCGDDGPNVEDIATLLCALEEIDGYITRQSKKSVWKRLTACNRIEDDVARMTNKLEDAVKVFHIQSSISVDHHVSSMHIKLTRHIENSERRDTLLIQNGAWVIRQGQEVLSALGHVSSLQPSYDGILRLYGRDDIILDEVTHDIKGTNNSEGGNVVLYRARIRASNQVVIVKRFPAGDVRYQAEIEACKKYWHPNIVQTLGFLRHDTHHAFIVKHADARYTVEDIARRRKGAQKIALYVNVVAQSAYTYLADEGFHWSVGSSRSRYLSRVVDESGKISLDLDMFVGKMLSESISLGDDHYHAAQLYKTSDLSTCRFFELSNDAWRFASPSKRLCFLETLLELWFQYLSGARKYQAWWWIPIPVPGRIFMIRGNKVLLFPPMSIPSGILPPWKPSEQICDYHLLASPSSPSRCIAGGYISYLTDLPGGGQRFTVQNLLHDQALYMRYSQCAQSATLNGRRWLFEHATQLVTTHNATAHDLRIVKELEVMLRTELVSSRAQVEACSPVPQTLYFFGGGPALCDDGPWGYWSLEGQDAWMGHSGHGGEFWGITEDDCLRWRQMLNGLEFIIDISIVVEYERLSVDEAILVEEIEQCRNACLQPNWRPQVHARLVTSQCNLGTSFEICFYK</sequence>
<dbReference type="SUPFAM" id="SSF56112">
    <property type="entry name" value="Protein kinase-like (PK-like)"/>
    <property type="match status" value="1"/>
</dbReference>
<accession>A0A1C7LWF8</accession>
<dbReference type="Pfam" id="PF22215">
    <property type="entry name" value="MLKL_N"/>
    <property type="match status" value="1"/>
</dbReference>
<dbReference type="InterPro" id="IPR054000">
    <property type="entry name" value="MLKL_N"/>
</dbReference>
<protein>
    <recommendedName>
        <fullName evidence="1">Mixed lineage kinase domain-containing protein</fullName>
    </recommendedName>
</protein>
<dbReference type="Proteomes" id="UP000092993">
    <property type="component" value="Unassembled WGS sequence"/>
</dbReference>
<evidence type="ECO:0000313" key="3">
    <source>
        <dbReference type="Proteomes" id="UP000092993"/>
    </source>
</evidence>
<dbReference type="STRING" id="5627.A0A1C7LWF8"/>
<dbReference type="Gene3D" id="3.30.200.20">
    <property type="entry name" value="Phosphorylase Kinase, domain 1"/>
    <property type="match status" value="1"/>
</dbReference>
<feature type="domain" description="Mixed lineage kinase" evidence="1">
    <location>
        <begin position="3"/>
        <end position="135"/>
    </location>
</feature>
<comment type="caution">
    <text evidence="2">The sequence shown here is derived from an EMBL/GenBank/DDBJ whole genome shotgun (WGS) entry which is preliminary data.</text>
</comment>
<dbReference type="Gene3D" id="1.20.930.20">
    <property type="entry name" value="Adaptor protein Cbl, N-terminal domain"/>
    <property type="match status" value="1"/>
</dbReference>